<dbReference type="InterPro" id="IPR006311">
    <property type="entry name" value="TAT_signal"/>
</dbReference>
<proteinExistence type="predicted"/>
<accession>A0ABS5IL90</accession>
<evidence type="ECO:0000313" key="1">
    <source>
        <dbReference type="EMBL" id="MBS0023605.1"/>
    </source>
</evidence>
<keyword evidence="2" id="KW-1185">Reference proteome</keyword>
<reference evidence="1 2" key="1">
    <citation type="submission" date="2021-04" db="EMBL/GenBank/DDBJ databases">
        <title>Whole genome analysis of root endophytic bacterium Microbacterium paraoxydans ku-mp colonizing RP-bio226 rice variety.</title>
        <authorList>
            <person name="Ulaganathan K."/>
            <person name="Latha B."/>
        </authorList>
    </citation>
    <scope>NUCLEOTIDE SEQUENCE [LARGE SCALE GENOMIC DNA]</scope>
    <source>
        <strain evidence="2">ku-mp</strain>
    </source>
</reference>
<evidence type="ECO:0000313" key="2">
    <source>
        <dbReference type="Proteomes" id="UP000678243"/>
    </source>
</evidence>
<organism evidence="1 2">
    <name type="scientific">Microbacterium paraoxydans</name>
    <dbReference type="NCBI Taxonomy" id="199592"/>
    <lineage>
        <taxon>Bacteria</taxon>
        <taxon>Bacillati</taxon>
        <taxon>Actinomycetota</taxon>
        <taxon>Actinomycetes</taxon>
        <taxon>Micrococcales</taxon>
        <taxon>Microbacteriaceae</taxon>
        <taxon>Microbacterium</taxon>
    </lineage>
</organism>
<protein>
    <submittedName>
        <fullName evidence="1">Uncharacterized protein</fullName>
    </submittedName>
</protein>
<sequence>MRSATPRAERGEVVETTRRTFLTLAATASALALLPADPATAQTGTTGTIGLSAAARGQRLTNLAHLRFLLAEVPVAASDTHTTEGIAERPLVRAPWTYADTDGAGGYRPVGGGTRDAATGYWSQGAFNADDIARAAVVFLRDWRATGDPQSRDDARDVLRSLAFLQTASGPNAGRVVLWQQEDGTLTPSAIPVELPDPSDSAESYWLARTVWAFGEGWAAFRREDPAFAEFLRARLHLGLDALQRESLGRAGQWVRSDGRDLPAWLIAGGADATAEAMLGLAAAAEAGDTRSRAALQTYAEGVAAMATDPGAWPFGAVLPWTGSLGFWHAWGAAAPEALARAGAVLRRGDLAAKAVADAGRFTPQVLTSGGPHNAWAPLPAEAQIAYGAHGRVAGALAASASGGEGLRAIAGLAAGWFFGANTAGVPVYDPATGVTFDGVETDGRVNRNSGAESTIHGLLTMLLLDENPDVARLATSITGLSSFDGLRAVDAESARLSAGCTVERPEGGAWTGEGNLSAGAFVRVPPGESVEFDVTEPGGVLHGLVWRQAGESGMAVWEVRRGGRLLWSTETPAGGAGDRGLTEADGMLVPQLLGGGLPDGPVTVRCTSRGDLRLDALVIQPRVTTAVYATTGGAAVLYANATAEQQRVAPLAPGGGTAYDGTGAARGNGTPGGRVRVRGGGFTITRS</sequence>
<name>A0ABS5IL90_9MICO</name>
<comment type="caution">
    <text evidence="1">The sequence shown here is derived from an EMBL/GenBank/DDBJ whole genome shotgun (WGS) entry which is preliminary data.</text>
</comment>
<dbReference type="EMBL" id="JAGTUK010000002">
    <property type="protein sequence ID" value="MBS0023605.1"/>
    <property type="molecule type" value="Genomic_DNA"/>
</dbReference>
<gene>
    <name evidence="1" type="ORF">KE274_05730</name>
</gene>
<dbReference type="PROSITE" id="PS51318">
    <property type="entry name" value="TAT"/>
    <property type="match status" value="1"/>
</dbReference>
<dbReference type="Proteomes" id="UP000678243">
    <property type="component" value="Unassembled WGS sequence"/>
</dbReference>